<accession>A0ACD4RHT6</accession>
<gene>
    <name evidence="1" type="ORF">QLQ22_11650</name>
</gene>
<evidence type="ECO:0000313" key="2">
    <source>
        <dbReference type="Proteomes" id="UP001226091"/>
    </source>
</evidence>
<keyword evidence="2" id="KW-1185">Reference proteome</keyword>
<proteinExistence type="predicted"/>
<sequence>MIKSLEISKIIYLTWKNHYKQLIVQNPFLKIIIPMTAILLFALLLLLTKQALYPFIESFGLTDPRMIPVIFVALFINLSLLTSISLNMLLLISPERNNIELSMLWLPLTAFQRKAGYYLPLLIIVTFLLSVFYVPILLTMTLALKFTFLQTIVLFGSMFLQITMILFTTLIVFEGVNYLTGHLLNLPFNRALSVSSAGFAILGILFLTLDLNMFQSLYVNMEYNFLYLMLINLTIVSNLFGDFQAGYVVMVHLLALFIFLVFLCCVLLPSSLKDSSGIAFLKRLPFSKNKFLSFVVKEFKETIRNSENILYVIVLSTISLFLAFVLDLSSYYVLLPIPIWIMSSFLSYSSYGREQKTFLMWNAIPYSSKKWIYAKLIANMFLSIGLATILFIVFKMSYPLPILEFYKYLPIGILVTTAAYMIGVIFPYSPKHPYSTAFTAVGGSLIALPAFLLIYKGLEYVPQSIYQYIILFLIAVFSLSLYVIDGWKRKYAD</sequence>
<name>A0ACD4RHT6_9BACI</name>
<reference evidence="2" key="1">
    <citation type="journal article" date="2025" name="Aquaculture">
        <title>Assessment of the bioflocculant production and safety properties of Metabacillus hrfriensis sp. nov. based on phenotypic and whole-genome sequencing analysis.</title>
        <authorList>
            <person name="Zhang R."/>
            <person name="Zhao Z."/>
            <person name="Luo L."/>
            <person name="Wang S."/>
            <person name="Guo K."/>
            <person name="Xu W."/>
        </authorList>
    </citation>
    <scope>NUCLEOTIDE SEQUENCE [LARGE SCALE GENOMIC DNA]</scope>
    <source>
        <strain evidence="2">CT-WN-B3</strain>
    </source>
</reference>
<organism evidence="1 2">
    <name type="scientific">Metabacillus hrfriensis</name>
    <dbReference type="NCBI Taxonomy" id="3048891"/>
    <lineage>
        <taxon>Bacteria</taxon>
        <taxon>Bacillati</taxon>
        <taxon>Bacillota</taxon>
        <taxon>Bacilli</taxon>
        <taxon>Bacillales</taxon>
        <taxon>Bacillaceae</taxon>
        <taxon>Metabacillus</taxon>
    </lineage>
</organism>
<evidence type="ECO:0000313" key="1">
    <source>
        <dbReference type="EMBL" id="WHZ59941.1"/>
    </source>
</evidence>
<protein>
    <submittedName>
        <fullName evidence="1">Uncharacterized protein</fullName>
    </submittedName>
</protein>
<dbReference type="EMBL" id="CP126116">
    <property type="protein sequence ID" value="WHZ59941.1"/>
    <property type="molecule type" value="Genomic_DNA"/>
</dbReference>
<dbReference type="Proteomes" id="UP001226091">
    <property type="component" value="Chromosome"/>
</dbReference>